<sequence>MNVVRTMPEGYEISLPQTGRSIKVMPGQTILEAALEQGIPYPHCCRSGRCSKCKSRLISGEASLLEHTGFALSDEEKAEGMILACCALPDGPATVEWLGPQHELPDHPIHRLECRVSAIDHLTHDICRLRLALDGQMFSFSAGQHAQLSLPGVPARDYSMANRPDMGELEFHIRRVPDGQTSSFIHSRLKVGDPVTLEGPFGASQLRHEHTGPILAVAGGSGLAPILSIVETALELGMRQPIHIYFGVRAERDLYLLEHFRSLAHLHEHLTFTPVLSDQGASDYRTGMVSAAVAKDLDNLQDWKAYVAGPPAMVKATTIALANAGLQSRNLHADIFFSPEQSSRAPTPEKGNEHEYR</sequence>
<dbReference type="Gene3D" id="3.10.20.30">
    <property type="match status" value="1"/>
</dbReference>
<dbReference type="Gene3D" id="2.40.30.10">
    <property type="entry name" value="Translation factors"/>
    <property type="match status" value="1"/>
</dbReference>
<evidence type="ECO:0000313" key="5">
    <source>
        <dbReference type="Proteomes" id="UP000596977"/>
    </source>
</evidence>
<comment type="caution">
    <text evidence="4">The sequence shown here is derived from an EMBL/GenBank/DDBJ whole genome shotgun (WGS) entry which is preliminary data.</text>
</comment>
<dbReference type="Gene3D" id="3.40.50.80">
    <property type="entry name" value="Nucleotide-binding domain of ferredoxin-NADP reductase (FNR) module"/>
    <property type="match status" value="1"/>
</dbReference>
<dbReference type="InterPro" id="IPR036010">
    <property type="entry name" value="2Fe-2S_ferredoxin-like_sf"/>
</dbReference>
<proteinExistence type="predicted"/>
<dbReference type="PANTHER" id="PTHR47354:SF5">
    <property type="entry name" value="PROTEIN RFBI"/>
    <property type="match status" value="1"/>
</dbReference>
<dbReference type="InterPro" id="IPR008333">
    <property type="entry name" value="Cbr1-like_FAD-bd_dom"/>
</dbReference>
<dbReference type="RefSeq" id="WP_244640656.1">
    <property type="nucleotide sequence ID" value="NZ_BMKB01000002.1"/>
</dbReference>
<evidence type="ECO:0000256" key="1">
    <source>
        <dbReference type="SAM" id="MobiDB-lite"/>
    </source>
</evidence>
<dbReference type="EMBL" id="BMKB01000002">
    <property type="protein sequence ID" value="GGA43337.1"/>
    <property type="molecule type" value="Genomic_DNA"/>
</dbReference>
<accession>A0A916R8T1</accession>
<dbReference type="GO" id="GO:0051536">
    <property type="term" value="F:iron-sulfur cluster binding"/>
    <property type="evidence" value="ECO:0007669"/>
    <property type="project" value="InterPro"/>
</dbReference>
<feature type="region of interest" description="Disordered" evidence="1">
    <location>
        <begin position="338"/>
        <end position="357"/>
    </location>
</feature>
<dbReference type="SUPFAM" id="SSF52343">
    <property type="entry name" value="Ferredoxin reductase-like, C-terminal NADP-linked domain"/>
    <property type="match status" value="1"/>
</dbReference>
<dbReference type="GO" id="GO:0016491">
    <property type="term" value="F:oxidoreductase activity"/>
    <property type="evidence" value="ECO:0007669"/>
    <property type="project" value="InterPro"/>
</dbReference>
<dbReference type="InterPro" id="IPR050415">
    <property type="entry name" value="MRET"/>
</dbReference>
<dbReference type="InterPro" id="IPR039261">
    <property type="entry name" value="FNR_nucleotide-bd"/>
</dbReference>
<dbReference type="Pfam" id="PF00111">
    <property type="entry name" value="Fer2"/>
    <property type="match status" value="1"/>
</dbReference>
<dbReference type="SUPFAM" id="SSF63380">
    <property type="entry name" value="Riboflavin synthase domain-like"/>
    <property type="match status" value="1"/>
</dbReference>
<protein>
    <submittedName>
        <fullName evidence="4">Oxidoreductase</fullName>
    </submittedName>
</protein>
<dbReference type="InterPro" id="IPR001433">
    <property type="entry name" value="OxRdtase_FAD/NAD-bd"/>
</dbReference>
<dbReference type="Pfam" id="PF00175">
    <property type="entry name" value="NAD_binding_1"/>
    <property type="match status" value="1"/>
</dbReference>
<dbReference type="InterPro" id="IPR017938">
    <property type="entry name" value="Riboflavin_synthase-like_b-brl"/>
</dbReference>
<feature type="domain" description="2Fe-2S ferredoxin-type" evidence="2">
    <location>
        <begin position="11"/>
        <end position="101"/>
    </location>
</feature>
<dbReference type="PROSITE" id="PS51085">
    <property type="entry name" value="2FE2S_FER_2"/>
    <property type="match status" value="1"/>
</dbReference>
<dbReference type="AlphaFoldDB" id="A0A916R8T1"/>
<name>A0A916R8T1_9HYPH</name>
<keyword evidence="5" id="KW-1185">Reference proteome</keyword>
<dbReference type="Pfam" id="PF00970">
    <property type="entry name" value="FAD_binding_6"/>
    <property type="match status" value="1"/>
</dbReference>
<dbReference type="PROSITE" id="PS51384">
    <property type="entry name" value="FAD_FR"/>
    <property type="match status" value="1"/>
</dbReference>
<gene>
    <name evidence="4" type="ORF">GCM10011499_11140</name>
</gene>
<organism evidence="4 5">
    <name type="scientific">Pelagibacterium lentulum</name>
    <dbReference type="NCBI Taxonomy" id="2029865"/>
    <lineage>
        <taxon>Bacteria</taxon>
        <taxon>Pseudomonadati</taxon>
        <taxon>Pseudomonadota</taxon>
        <taxon>Alphaproteobacteria</taxon>
        <taxon>Hyphomicrobiales</taxon>
        <taxon>Devosiaceae</taxon>
        <taxon>Pelagibacterium</taxon>
    </lineage>
</organism>
<dbReference type="SUPFAM" id="SSF54292">
    <property type="entry name" value="2Fe-2S ferredoxin-like"/>
    <property type="match status" value="1"/>
</dbReference>
<dbReference type="Proteomes" id="UP000596977">
    <property type="component" value="Unassembled WGS sequence"/>
</dbReference>
<reference evidence="4 5" key="1">
    <citation type="journal article" date="2014" name="Int. J. Syst. Evol. Microbiol.">
        <title>Complete genome sequence of Corynebacterium casei LMG S-19264T (=DSM 44701T), isolated from a smear-ripened cheese.</title>
        <authorList>
            <consortium name="US DOE Joint Genome Institute (JGI-PGF)"/>
            <person name="Walter F."/>
            <person name="Albersmeier A."/>
            <person name="Kalinowski J."/>
            <person name="Ruckert C."/>
        </authorList>
    </citation>
    <scope>NUCLEOTIDE SEQUENCE [LARGE SCALE GENOMIC DNA]</scope>
    <source>
        <strain evidence="4 5">CGMCC 1.15896</strain>
    </source>
</reference>
<dbReference type="InterPro" id="IPR012675">
    <property type="entry name" value="Beta-grasp_dom_sf"/>
</dbReference>
<feature type="domain" description="FAD-binding FR-type" evidence="3">
    <location>
        <begin position="109"/>
        <end position="207"/>
    </location>
</feature>
<dbReference type="InterPro" id="IPR017927">
    <property type="entry name" value="FAD-bd_FR_type"/>
</dbReference>
<evidence type="ECO:0000313" key="4">
    <source>
        <dbReference type="EMBL" id="GGA43337.1"/>
    </source>
</evidence>
<evidence type="ECO:0000259" key="2">
    <source>
        <dbReference type="PROSITE" id="PS51085"/>
    </source>
</evidence>
<dbReference type="CDD" id="cd00207">
    <property type="entry name" value="fer2"/>
    <property type="match status" value="1"/>
</dbReference>
<dbReference type="PRINTS" id="PR00410">
    <property type="entry name" value="PHEHYDRXLASE"/>
</dbReference>
<evidence type="ECO:0000259" key="3">
    <source>
        <dbReference type="PROSITE" id="PS51384"/>
    </source>
</evidence>
<dbReference type="PANTHER" id="PTHR47354">
    <property type="entry name" value="NADH OXIDOREDUCTASE HCR"/>
    <property type="match status" value="1"/>
</dbReference>
<dbReference type="InterPro" id="IPR001041">
    <property type="entry name" value="2Fe-2S_ferredoxin-type"/>
</dbReference>
<dbReference type="CDD" id="cd06187">
    <property type="entry name" value="O2ase_reductase_like"/>
    <property type="match status" value="1"/>
</dbReference>